<dbReference type="EMBL" id="CADIKH010000096">
    <property type="protein sequence ID" value="CAB3774098.1"/>
    <property type="molecule type" value="Genomic_DNA"/>
</dbReference>
<name>A0A6J5F5J7_9BURK</name>
<evidence type="ECO:0000313" key="3">
    <source>
        <dbReference type="Proteomes" id="UP000494363"/>
    </source>
</evidence>
<feature type="region of interest" description="Disordered" evidence="1">
    <location>
        <begin position="50"/>
        <end position="73"/>
    </location>
</feature>
<protein>
    <submittedName>
        <fullName evidence="2">Uncharacterized protein</fullName>
    </submittedName>
</protein>
<gene>
    <name evidence="2" type="ORF">LMG29542_07580</name>
</gene>
<sequence length="73" mass="8192">MNASHEQRLSWALAGVTIHKALRRNATARSGYFPRANSLMRYARKLPRNPANAFTRHTQSDLLALGKRQTTSG</sequence>
<organism evidence="2 3">
    <name type="scientific">Paraburkholderia humisilvae</name>
    <dbReference type="NCBI Taxonomy" id="627669"/>
    <lineage>
        <taxon>Bacteria</taxon>
        <taxon>Pseudomonadati</taxon>
        <taxon>Pseudomonadota</taxon>
        <taxon>Betaproteobacteria</taxon>
        <taxon>Burkholderiales</taxon>
        <taxon>Burkholderiaceae</taxon>
        <taxon>Paraburkholderia</taxon>
    </lineage>
</organism>
<dbReference type="AlphaFoldDB" id="A0A6J5F5J7"/>
<accession>A0A6J5F5J7</accession>
<evidence type="ECO:0000256" key="1">
    <source>
        <dbReference type="SAM" id="MobiDB-lite"/>
    </source>
</evidence>
<reference evidence="2 3" key="1">
    <citation type="submission" date="2020-04" db="EMBL/GenBank/DDBJ databases">
        <authorList>
            <person name="De Canck E."/>
        </authorList>
    </citation>
    <scope>NUCLEOTIDE SEQUENCE [LARGE SCALE GENOMIC DNA]</scope>
    <source>
        <strain evidence="2 3">LMG 29542</strain>
    </source>
</reference>
<proteinExistence type="predicted"/>
<evidence type="ECO:0000313" key="2">
    <source>
        <dbReference type="EMBL" id="CAB3774098.1"/>
    </source>
</evidence>
<dbReference type="Proteomes" id="UP000494363">
    <property type="component" value="Unassembled WGS sequence"/>
</dbReference>
<keyword evidence="3" id="KW-1185">Reference proteome</keyword>